<accession>A0A2N5TSS6</accession>
<comment type="caution">
    <text evidence="1">The sequence shown here is derived from an EMBL/GenBank/DDBJ whole genome shotgun (WGS) entry which is preliminary data.</text>
</comment>
<proteinExistence type="predicted"/>
<name>A0A2N5TSS6_9BASI</name>
<protein>
    <submittedName>
        <fullName evidence="1">Uncharacterized protein</fullName>
    </submittedName>
</protein>
<reference evidence="1 2" key="1">
    <citation type="submission" date="2017-11" db="EMBL/GenBank/DDBJ databases">
        <title>De novo assembly and phasing of dikaryotic genomes from two isolates of Puccinia coronata f. sp. avenae, the causal agent of oat crown rust.</title>
        <authorList>
            <person name="Miller M.E."/>
            <person name="Zhang Y."/>
            <person name="Omidvar V."/>
            <person name="Sperschneider J."/>
            <person name="Schwessinger B."/>
            <person name="Raley C."/>
            <person name="Palmer J.M."/>
            <person name="Garnica D."/>
            <person name="Upadhyaya N."/>
            <person name="Rathjen J."/>
            <person name="Taylor J.M."/>
            <person name="Park R.F."/>
            <person name="Dodds P.N."/>
            <person name="Hirsch C.D."/>
            <person name="Kianian S.F."/>
            <person name="Figueroa M."/>
        </authorList>
    </citation>
    <scope>NUCLEOTIDE SEQUENCE [LARGE SCALE GENOMIC DNA]</scope>
    <source>
        <strain evidence="1">12SD80</strain>
    </source>
</reference>
<dbReference type="EMBL" id="PGCI01000361">
    <property type="protein sequence ID" value="PLW28545.1"/>
    <property type="molecule type" value="Genomic_DNA"/>
</dbReference>
<evidence type="ECO:0000313" key="2">
    <source>
        <dbReference type="Proteomes" id="UP000235392"/>
    </source>
</evidence>
<dbReference type="AlphaFoldDB" id="A0A2N5TSS6"/>
<evidence type="ECO:0000313" key="1">
    <source>
        <dbReference type="EMBL" id="PLW28545.1"/>
    </source>
</evidence>
<dbReference type="Proteomes" id="UP000235392">
    <property type="component" value="Unassembled WGS sequence"/>
</dbReference>
<sequence>MQTIEVIGTGYLELLAQSQRALSESRYIIHQNAVDDAIAAGLPPDHKARYALRATYWPNPEAIFGKWICFKGSIDFGTRGGYINVEVETSSYYDVPPPDFWAMTSPVIWGSFLIIQTEFRLEAVDPEQDGTRILVLHMSEHN</sequence>
<gene>
    <name evidence="1" type="ORF">PCASD_18167</name>
</gene>
<organism evidence="1 2">
    <name type="scientific">Puccinia coronata f. sp. avenae</name>
    <dbReference type="NCBI Taxonomy" id="200324"/>
    <lineage>
        <taxon>Eukaryota</taxon>
        <taxon>Fungi</taxon>
        <taxon>Dikarya</taxon>
        <taxon>Basidiomycota</taxon>
        <taxon>Pucciniomycotina</taxon>
        <taxon>Pucciniomycetes</taxon>
        <taxon>Pucciniales</taxon>
        <taxon>Pucciniaceae</taxon>
        <taxon>Puccinia</taxon>
    </lineage>
</organism>